<reference evidence="1 2" key="1">
    <citation type="submission" date="2017-07" db="EMBL/GenBank/DDBJ databases">
        <title>Whole genome sequence of Azospirillum brasilense 2A1, a potential biofertilizer strain.</title>
        <authorList>
            <person name="Fontana C.A."/>
            <person name="Toffoli L.M."/>
            <person name="Salazar S.M."/>
            <person name="Puglisi E."/>
            <person name="Pedraza R."/>
            <person name="Bassi D."/>
            <person name="Cocconcelli P.S."/>
        </authorList>
    </citation>
    <scope>NUCLEOTIDE SEQUENCE [LARGE SCALE GENOMIC DNA]</scope>
    <source>
        <strain evidence="1 2">2A1</strain>
    </source>
</reference>
<dbReference type="Proteomes" id="UP000215367">
    <property type="component" value="Unassembled WGS sequence"/>
</dbReference>
<dbReference type="AlphaFoldDB" id="A0A235HJ57"/>
<protein>
    <submittedName>
        <fullName evidence="1">Uncharacterized protein</fullName>
    </submittedName>
</protein>
<evidence type="ECO:0000313" key="1">
    <source>
        <dbReference type="EMBL" id="OYD85861.1"/>
    </source>
</evidence>
<accession>A0A235HJ57</accession>
<name>A0A235HJ57_AZOBR</name>
<organism evidence="1 2">
    <name type="scientific">Azospirillum brasilense</name>
    <dbReference type="NCBI Taxonomy" id="192"/>
    <lineage>
        <taxon>Bacteria</taxon>
        <taxon>Pseudomonadati</taxon>
        <taxon>Pseudomonadota</taxon>
        <taxon>Alphaproteobacteria</taxon>
        <taxon>Rhodospirillales</taxon>
        <taxon>Azospirillaceae</taxon>
        <taxon>Azospirillum</taxon>
    </lineage>
</organism>
<comment type="caution">
    <text evidence="1">The sequence shown here is derived from an EMBL/GenBank/DDBJ whole genome shotgun (WGS) entry which is preliminary data.</text>
</comment>
<gene>
    <name evidence="1" type="ORF">CHT98_03680</name>
</gene>
<dbReference type="EMBL" id="NOWT01000002">
    <property type="protein sequence ID" value="OYD85861.1"/>
    <property type="molecule type" value="Genomic_DNA"/>
</dbReference>
<sequence length="138" mass="15107">MAAEIRVDIPHPRNRLAPDFRDLVDDIYGRMTARTPLTAPAAVTATGRPQPVYAEPLQHVSTNRLSGLMETLAAPPHHGKADLLHLAAALRHEIDDLLPIAETLRMLGFAEVAEGDIRLTEPGRLFAEAGVFCREEAE</sequence>
<dbReference type="InterPro" id="IPR018632">
    <property type="entry name" value="AAA-associated_dom_C"/>
</dbReference>
<proteinExistence type="predicted"/>
<dbReference type="Pfam" id="PF09821">
    <property type="entry name" value="AAA_assoc_C"/>
    <property type="match status" value="1"/>
</dbReference>
<evidence type="ECO:0000313" key="2">
    <source>
        <dbReference type="Proteomes" id="UP000215367"/>
    </source>
</evidence>